<keyword evidence="3 8" id="KW-0813">Transport</keyword>
<evidence type="ECO:0000259" key="9">
    <source>
        <dbReference type="PROSITE" id="PS50928"/>
    </source>
</evidence>
<dbReference type="RefSeq" id="WP_089882979.1">
    <property type="nucleotide sequence ID" value="NZ_FNPF01000007.1"/>
</dbReference>
<evidence type="ECO:0000256" key="7">
    <source>
        <dbReference type="ARBA" id="ARBA00023136"/>
    </source>
</evidence>
<comment type="similarity">
    <text evidence="2">Belongs to the binding-protein-dependent transport system permease family. CysTW subfamily.</text>
</comment>
<dbReference type="InterPro" id="IPR000515">
    <property type="entry name" value="MetI-like"/>
</dbReference>
<dbReference type="GO" id="GO:0055085">
    <property type="term" value="P:transmembrane transport"/>
    <property type="evidence" value="ECO:0007669"/>
    <property type="project" value="InterPro"/>
</dbReference>
<reference evidence="10 11" key="1">
    <citation type="submission" date="2016-10" db="EMBL/GenBank/DDBJ databases">
        <authorList>
            <person name="de Groot N.N."/>
        </authorList>
    </citation>
    <scope>NUCLEOTIDE SEQUENCE [LARGE SCALE GENOMIC DNA]</scope>
    <source>
        <strain evidence="10 11">DSM 26880</strain>
    </source>
</reference>
<gene>
    <name evidence="10" type="ORF">SAMN05444340_10726</name>
</gene>
<feature type="transmembrane region" description="Helical" evidence="8">
    <location>
        <begin position="560"/>
        <end position="581"/>
    </location>
</feature>
<feature type="transmembrane region" description="Helical" evidence="8">
    <location>
        <begin position="514"/>
        <end position="533"/>
    </location>
</feature>
<organism evidence="10 11">
    <name type="scientific">Citreimonas salinaria</name>
    <dbReference type="NCBI Taxonomy" id="321339"/>
    <lineage>
        <taxon>Bacteria</taxon>
        <taxon>Pseudomonadati</taxon>
        <taxon>Pseudomonadota</taxon>
        <taxon>Alphaproteobacteria</taxon>
        <taxon>Rhodobacterales</taxon>
        <taxon>Roseobacteraceae</taxon>
        <taxon>Citreimonas</taxon>
    </lineage>
</organism>
<evidence type="ECO:0000256" key="4">
    <source>
        <dbReference type="ARBA" id="ARBA00022475"/>
    </source>
</evidence>
<dbReference type="CDD" id="cd06261">
    <property type="entry name" value="TM_PBP2"/>
    <property type="match status" value="1"/>
</dbReference>
<dbReference type="PROSITE" id="PS50928">
    <property type="entry name" value="ABC_TM1"/>
    <property type="match status" value="1"/>
</dbReference>
<keyword evidence="7 8" id="KW-0472">Membrane</keyword>
<feature type="transmembrane region" description="Helical" evidence="8">
    <location>
        <begin position="461"/>
        <end position="482"/>
    </location>
</feature>
<protein>
    <submittedName>
        <fullName evidence="10">Putative spermidine/putrescine transport system permease protein</fullName>
    </submittedName>
</protein>
<evidence type="ECO:0000256" key="8">
    <source>
        <dbReference type="RuleBase" id="RU363032"/>
    </source>
</evidence>
<feature type="transmembrane region" description="Helical" evidence="8">
    <location>
        <begin position="377"/>
        <end position="398"/>
    </location>
</feature>
<dbReference type="Gene3D" id="1.10.3720.10">
    <property type="entry name" value="MetI-like"/>
    <property type="match status" value="1"/>
</dbReference>
<evidence type="ECO:0000256" key="3">
    <source>
        <dbReference type="ARBA" id="ARBA00022448"/>
    </source>
</evidence>
<dbReference type="STRING" id="321339.SAMN05444340_10726"/>
<accession>A0A1H3JGQ2</accession>
<feature type="transmembrane region" description="Helical" evidence="8">
    <location>
        <begin position="405"/>
        <end position="423"/>
    </location>
</feature>
<evidence type="ECO:0000313" key="10">
    <source>
        <dbReference type="EMBL" id="SDY39111.1"/>
    </source>
</evidence>
<evidence type="ECO:0000256" key="6">
    <source>
        <dbReference type="ARBA" id="ARBA00022989"/>
    </source>
</evidence>
<dbReference type="SUPFAM" id="SSF161098">
    <property type="entry name" value="MetI-like"/>
    <property type="match status" value="1"/>
</dbReference>
<dbReference type="PANTHER" id="PTHR42929:SF5">
    <property type="entry name" value="ABC TRANSPORTER PERMEASE PROTEIN"/>
    <property type="match status" value="1"/>
</dbReference>
<comment type="subcellular location">
    <subcellularLocation>
        <location evidence="1 8">Cell membrane</location>
        <topology evidence="1 8">Multi-pass membrane protein</topology>
    </subcellularLocation>
</comment>
<keyword evidence="11" id="KW-1185">Reference proteome</keyword>
<dbReference type="PANTHER" id="PTHR42929">
    <property type="entry name" value="INNER MEMBRANE ABC TRANSPORTER PERMEASE PROTEIN YDCU-RELATED-RELATED"/>
    <property type="match status" value="1"/>
</dbReference>
<dbReference type="Pfam" id="PF00528">
    <property type="entry name" value="BPD_transp_1"/>
    <property type="match status" value="1"/>
</dbReference>
<feature type="transmembrane region" description="Helical" evidence="8">
    <location>
        <begin position="53"/>
        <end position="73"/>
    </location>
</feature>
<sequence>MSDATSNANTIDAPTPEKGIAAAEAKNNPVLAADGTPLKKSLRRALRAQKLRALMLIAPLLIFVLVTFIAPILDMLFRSIENQIVSDTLPRTTSQLSEWDPATDELPPEAVYEAFYYDLFAAVEARQHTRLGQRLNYENTGVSSLFRGSGRDLDDFREDQVEYIEDFSPEWEDAGYWLSLMSGEGGEDFLDTRRDAILALIRESKRSPLGDLWCATIATCATAPEDIDIGYTPSAEVIDLLPRTSEAYADFALITVLEEEDSIAEEEPWEAVYVALAQDLAETPESELAAFSGPQAQALVDLKAGLADVEAQSFRDLFAQSDDDWVTPSPWRTIQTYAPAYTTGYFLNAADMQKTPDGPEFRPENERIYGLLLQRTMFLSLTITFSCILLGYPIAYLLSNLPMRTANLLMILVLLPFWTSLLVRTSAWKVMLQQQGVINDVLVWLGLVGDGSRLVMINNQFGTIVAMTHILLPFMILPMYSVMSTIPPSYVRAAKSLGATNWTTFWRVYFPQSVPGIGAGSILVFILSIGYYITPEIVGGTTGTFISNRIAYHISSSLNWGLAAALGSILLVVVLALYWAYDRIVGIDNVKLGG</sequence>
<feature type="domain" description="ABC transmembrane type-1" evidence="9">
    <location>
        <begin position="373"/>
        <end position="581"/>
    </location>
</feature>
<name>A0A1H3JGQ2_9RHOB</name>
<dbReference type="OrthoDB" id="9807047at2"/>
<proteinExistence type="inferred from homology"/>
<dbReference type="EMBL" id="FNPF01000007">
    <property type="protein sequence ID" value="SDY39111.1"/>
    <property type="molecule type" value="Genomic_DNA"/>
</dbReference>
<evidence type="ECO:0000256" key="5">
    <source>
        <dbReference type="ARBA" id="ARBA00022692"/>
    </source>
</evidence>
<dbReference type="InterPro" id="IPR035906">
    <property type="entry name" value="MetI-like_sf"/>
</dbReference>
<dbReference type="AlphaFoldDB" id="A0A1H3JGQ2"/>
<evidence type="ECO:0000256" key="1">
    <source>
        <dbReference type="ARBA" id="ARBA00004651"/>
    </source>
</evidence>
<evidence type="ECO:0000256" key="2">
    <source>
        <dbReference type="ARBA" id="ARBA00007069"/>
    </source>
</evidence>
<dbReference type="Proteomes" id="UP000199286">
    <property type="component" value="Unassembled WGS sequence"/>
</dbReference>
<keyword evidence="6 8" id="KW-1133">Transmembrane helix</keyword>
<evidence type="ECO:0000313" key="11">
    <source>
        <dbReference type="Proteomes" id="UP000199286"/>
    </source>
</evidence>
<dbReference type="GO" id="GO:0005886">
    <property type="term" value="C:plasma membrane"/>
    <property type="evidence" value="ECO:0007669"/>
    <property type="project" value="UniProtKB-SubCell"/>
</dbReference>
<keyword evidence="4" id="KW-1003">Cell membrane</keyword>
<keyword evidence="5 8" id="KW-0812">Transmembrane</keyword>